<organism evidence="1 2">
    <name type="scientific">Penicillium nordicum</name>
    <dbReference type="NCBI Taxonomy" id="229535"/>
    <lineage>
        <taxon>Eukaryota</taxon>
        <taxon>Fungi</taxon>
        <taxon>Dikarya</taxon>
        <taxon>Ascomycota</taxon>
        <taxon>Pezizomycotina</taxon>
        <taxon>Eurotiomycetes</taxon>
        <taxon>Eurotiomycetidae</taxon>
        <taxon>Eurotiales</taxon>
        <taxon>Aspergillaceae</taxon>
        <taxon>Penicillium</taxon>
    </lineage>
</organism>
<accession>A0A0M8NPT9</accession>
<sequence>MLETSSSNICVVRYQPHYLSRLKYTNWSSFPTNALNRPNPQFDAQCHGVSQLVSLRFRMEYGWIRIVFVPSIIR</sequence>
<dbReference type="Proteomes" id="UP000037696">
    <property type="component" value="Unassembled WGS sequence"/>
</dbReference>
<evidence type="ECO:0000313" key="1">
    <source>
        <dbReference type="EMBL" id="KOS36916.1"/>
    </source>
</evidence>
<protein>
    <submittedName>
        <fullName evidence="1">Uncharacterized protein</fullName>
    </submittedName>
</protein>
<dbReference type="AlphaFoldDB" id="A0A0M8NPT9"/>
<dbReference type="EMBL" id="LHQQ01000373">
    <property type="protein sequence ID" value="KOS36916.1"/>
    <property type="molecule type" value="Genomic_DNA"/>
</dbReference>
<reference evidence="1 2" key="1">
    <citation type="submission" date="2015-08" db="EMBL/GenBank/DDBJ databases">
        <title>Genome sequencing of Penicillium nordicum.</title>
        <authorList>
            <person name="Nguyen H.D."/>
            <person name="Seifert K.A."/>
        </authorList>
    </citation>
    <scope>NUCLEOTIDE SEQUENCE [LARGE SCALE GENOMIC DNA]</scope>
    <source>
        <strain evidence="1 2">DAOMC 185683</strain>
    </source>
</reference>
<keyword evidence="2" id="KW-1185">Reference proteome</keyword>
<proteinExistence type="predicted"/>
<comment type="caution">
    <text evidence="1">The sequence shown here is derived from an EMBL/GenBank/DDBJ whole genome shotgun (WGS) entry which is preliminary data.</text>
</comment>
<dbReference type="OrthoDB" id="10388921at2759"/>
<evidence type="ECO:0000313" key="2">
    <source>
        <dbReference type="Proteomes" id="UP000037696"/>
    </source>
</evidence>
<name>A0A0M8NPT9_9EURO</name>
<gene>
    <name evidence="1" type="ORF">ACN38_g12311</name>
</gene>